<dbReference type="Pfam" id="PF00059">
    <property type="entry name" value="Lectin_C"/>
    <property type="match status" value="1"/>
</dbReference>
<sequence>MRHTILVFLSLGVVGSAVATSYEKSANDSKAVCYSPYTAIADRCLFVDHQTDGSWYDMREYCNLINGDFLKLDDANLLTDIVEYITYQVGVNRDYWIGGSDENHEGLWLWTDGTLMRTGVPLWYHCTSISQQPDGGSSENCAVMRWDSFYHIHDVSCYTSRSVICESRTH</sequence>
<dbReference type="PANTHER" id="PTHR22803">
    <property type="entry name" value="MANNOSE, PHOSPHOLIPASE, LECTIN RECEPTOR RELATED"/>
    <property type="match status" value="1"/>
</dbReference>
<reference evidence="5" key="3">
    <citation type="submission" date="2010-03" db="EMBL/GenBank/DDBJ databases">
        <title>Cloning and expression of P. monodon allergic proteins and their molecular immunological characterization.</title>
        <authorList>
            <person name="Aravindan K."/>
            <person name="Santiago T.C."/>
            <person name="Kalaimani N."/>
            <person name="Alavandi S.V."/>
            <person name="Poornima M."/>
        </authorList>
    </citation>
    <scope>NUCLEOTIDE SEQUENCE</scope>
</reference>
<evidence type="ECO:0000259" key="2">
    <source>
        <dbReference type="PROSITE" id="PS50041"/>
    </source>
</evidence>
<dbReference type="AlphaFoldDB" id="Q6W9D5"/>
<dbReference type="InterPro" id="IPR001304">
    <property type="entry name" value="C-type_lectin-like"/>
</dbReference>
<protein>
    <submittedName>
        <fullName evidence="3 4">AV</fullName>
    </submittedName>
    <submittedName>
        <fullName evidence="5">Antiviral protein</fullName>
    </submittedName>
</protein>
<dbReference type="SUPFAM" id="SSF56436">
    <property type="entry name" value="C-type lectin-like"/>
    <property type="match status" value="1"/>
</dbReference>
<dbReference type="CDD" id="cd00037">
    <property type="entry name" value="CLECT"/>
    <property type="match status" value="1"/>
</dbReference>
<dbReference type="InterPro" id="IPR050111">
    <property type="entry name" value="C-type_lectin/snaclec_domain"/>
</dbReference>
<dbReference type="EMBL" id="HQ662559">
    <property type="protein sequence ID" value="AEO16981.1"/>
    <property type="molecule type" value="mRNA"/>
</dbReference>
<reference evidence="3" key="1">
    <citation type="journal article" date="2003" name="FEBS Lett.">
        <title>PmAV, a novel gene involved in virus resistance of shrimp Penaeus monodon.</title>
        <authorList>
            <person name="Luo T."/>
            <person name="Zhang X."/>
            <person name="Shao Z."/>
            <person name="Xu X."/>
        </authorList>
    </citation>
    <scope>NUCLEOTIDE SEQUENCE</scope>
</reference>
<name>Q6W9D5_PENMO</name>
<dbReference type="OrthoDB" id="2142683at2759"/>
<proteinExistence type="evidence at transcript level"/>
<dbReference type="Gene3D" id="3.10.100.10">
    <property type="entry name" value="Mannose-Binding Protein A, subunit A"/>
    <property type="match status" value="1"/>
</dbReference>
<gene>
    <name evidence="3" type="primary">PmAV</name>
</gene>
<evidence type="ECO:0000256" key="1">
    <source>
        <dbReference type="SAM" id="SignalP"/>
    </source>
</evidence>
<feature type="signal peptide" evidence="1">
    <location>
        <begin position="1"/>
        <end position="19"/>
    </location>
</feature>
<evidence type="ECO:0000313" key="6">
    <source>
        <dbReference type="EMBL" id="AEO16981.1"/>
    </source>
</evidence>
<dbReference type="EMBL" id="HM034318">
    <property type="protein sequence ID" value="ADV17346.1"/>
    <property type="molecule type" value="mRNA"/>
</dbReference>
<reference evidence="4" key="2">
    <citation type="journal article" date="2007" name="Mol. Immunol.">
        <title>Genomic organization, promoter characterization and expression profiles of an antiviral gene PmAV from the shrimp Penaeus monodon.</title>
        <authorList>
            <person name="Luo T."/>
            <person name="Li F."/>
            <person name="Lei K."/>
            <person name="Xu X."/>
        </authorList>
    </citation>
    <scope>NUCLEOTIDE SEQUENCE</scope>
</reference>
<evidence type="ECO:0000313" key="5">
    <source>
        <dbReference type="EMBL" id="ADV17346.1"/>
    </source>
</evidence>
<evidence type="ECO:0000313" key="3">
    <source>
        <dbReference type="EMBL" id="AAQ75589.1"/>
    </source>
</evidence>
<organism evidence="3">
    <name type="scientific">Penaeus monodon</name>
    <name type="common">Giant tiger prawn</name>
    <dbReference type="NCBI Taxonomy" id="6687"/>
    <lineage>
        <taxon>Eukaryota</taxon>
        <taxon>Metazoa</taxon>
        <taxon>Ecdysozoa</taxon>
        <taxon>Arthropoda</taxon>
        <taxon>Crustacea</taxon>
        <taxon>Multicrustacea</taxon>
        <taxon>Malacostraca</taxon>
        <taxon>Eumalacostraca</taxon>
        <taxon>Eucarida</taxon>
        <taxon>Decapoda</taxon>
        <taxon>Dendrobranchiata</taxon>
        <taxon>Penaeoidea</taxon>
        <taxon>Penaeidae</taxon>
        <taxon>Penaeus</taxon>
    </lineage>
</organism>
<dbReference type="InterPro" id="IPR016187">
    <property type="entry name" value="CTDL_fold"/>
</dbReference>
<dbReference type="SMR" id="Q6W9D5"/>
<accession>Q6W9D5</accession>
<keyword evidence="1" id="KW-0732">Signal</keyword>
<dbReference type="EMBL" id="DQ641258">
    <property type="protein sequence ID" value="ABG56876.1"/>
    <property type="molecule type" value="Genomic_DNA"/>
</dbReference>
<dbReference type="SMART" id="SM00034">
    <property type="entry name" value="CLECT"/>
    <property type="match status" value="1"/>
</dbReference>
<reference evidence="6" key="4">
    <citation type="submission" date="2010-11" db="EMBL/GenBank/DDBJ databases">
        <authorList>
            <person name="Yen H.T.T."/>
            <person name="Oanh K.T.P."/>
            <person name="Tuan P.A."/>
            <person name="Hai N.V."/>
        </authorList>
    </citation>
    <scope>NUCLEOTIDE SEQUENCE</scope>
    <source>
        <tissue evidence="6">Hepatopancreas</tissue>
    </source>
</reference>
<dbReference type="EMBL" id="AY302750">
    <property type="protein sequence ID" value="AAQ75589.1"/>
    <property type="molecule type" value="mRNA"/>
</dbReference>
<feature type="domain" description="C-type lectin" evidence="2">
    <location>
        <begin position="40"/>
        <end position="166"/>
    </location>
</feature>
<dbReference type="PROSITE" id="PS50041">
    <property type="entry name" value="C_TYPE_LECTIN_2"/>
    <property type="match status" value="1"/>
</dbReference>
<dbReference type="InterPro" id="IPR016186">
    <property type="entry name" value="C-type_lectin-like/link_sf"/>
</dbReference>
<feature type="chain" id="PRO_5007709474" evidence="1">
    <location>
        <begin position="20"/>
        <end position="170"/>
    </location>
</feature>
<evidence type="ECO:0000313" key="4">
    <source>
        <dbReference type="EMBL" id="ABG56876.1"/>
    </source>
</evidence>